<feature type="region of interest" description="Disordered" evidence="2">
    <location>
        <begin position="8"/>
        <end position="54"/>
    </location>
</feature>
<keyword evidence="4" id="KW-1185">Reference proteome</keyword>
<dbReference type="Proteomes" id="UP001295794">
    <property type="component" value="Unassembled WGS sequence"/>
</dbReference>
<reference evidence="3" key="1">
    <citation type="submission" date="2023-11" db="EMBL/GenBank/DDBJ databases">
        <authorList>
            <person name="De Vega J J."/>
            <person name="De Vega J J."/>
        </authorList>
    </citation>
    <scope>NUCLEOTIDE SEQUENCE</scope>
</reference>
<organism evidence="3 4">
    <name type="scientific">Mycena citricolor</name>
    <dbReference type="NCBI Taxonomy" id="2018698"/>
    <lineage>
        <taxon>Eukaryota</taxon>
        <taxon>Fungi</taxon>
        <taxon>Dikarya</taxon>
        <taxon>Basidiomycota</taxon>
        <taxon>Agaricomycotina</taxon>
        <taxon>Agaricomycetes</taxon>
        <taxon>Agaricomycetidae</taxon>
        <taxon>Agaricales</taxon>
        <taxon>Marasmiineae</taxon>
        <taxon>Mycenaceae</taxon>
        <taxon>Mycena</taxon>
    </lineage>
</organism>
<feature type="compositionally biased region" description="Polar residues" evidence="2">
    <location>
        <begin position="89"/>
        <end position="101"/>
    </location>
</feature>
<feature type="region of interest" description="Disordered" evidence="2">
    <location>
        <begin position="540"/>
        <end position="581"/>
    </location>
</feature>
<feature type="compositionally biased region" description="Polar residues" evidence="2">
    <location>
        <begin position="438"/>
        <end position="456"/>
    </location>
</feature>
<feature type="region of interest" description="Disordered" evidence="2">
    <location>
        <begin position="69"/>
        <end position="101"/>
    </location>
</feature>
<evidence type="ECO:0000256" key="1">
    <source>
        <dbReference type="SAM" id="Coils"/>
    </source>
</evidence>
<proteinExistence type="predicted"/>
<feature type="compositionally biased region" description="Acidic residues" evidence="2">
    <location>
        <begin position="753"/>
        <end position="767"/>
    </location>
</feature>
<gene>
    <name evidence="3" type="ORF">MYCIT1_LOCUS15991</name>
</gene>
<feature type="compositionally biased region" description="Basic and acidic residues" evidence="2">
    <location>
        <begin position="476"/>
        <end position="485"/>
    </location>
</feature>
<feature type="compositionally biased region" description="Low complexity" evidence="2">
    <location>
        <begin position="562"/>
        <end position="581"/>
    </location>
</feature>
<feature type="region of interest" description="Disordered" evidence="2">
    <location>
        <begin position="378"/>
        <end position="512"/>
    </location>
</feature>
<dbReference type="EMBL" id="CAVNYO010000169">
    <property type="protein sequence ID" value="CAK5271104.1"/>
    <property type="molecule type" value="Genomic_DNA"/>
</dbReference>
<feature type="coiled-coil region" evidence="1">
    <location>
        <begin position="111"/>
        <end position="138"/>
    </location>
</feature>
<name>A0AAD2K0V0_9AGAR</name>
<evidence type="ECO:0000256" key="2">
    <source>
        <dbReference type="SAM" id="MobiDB-lite"/>
    </source>
</evidence>
<feature type="compositionally biased region" description="Basic and acidic residues" evidence="2">
    <location>
        <begin position="425"/>
        <end position="434"/>
    </location>
</feature>
<feature type="region of interest" description="Disordered" evidence="2">
    <location>
        <begin position="656"/>
        <end position="767"/>
    </location>
</feature>
<sequence length="803" mass="85372">MADVAVLLNQPHPHSASAAAPLSRPTKEALHSFSSAQATNPYPHNPDVAMPDASDKDLINHATRAQLTLPTLPPVPSLPATSPSPIHASPTTSVADPTSTDNRPATLAALLAEAFSDIEGLQKELATAKSTLASSQSALALSNESLEALRKGELGTLASIAEYRKTADSAAEGRKHAEARLEQVERVLKGLGVVSRAMRDGSGGRELVVEGQEERDVNAMDLDADETPLDLEKISSIVGNTPLPRAVSAFFLRIDARRAAAETSLHTASADLSSVQSVLQETEMALGKAHKEFQNSQVVLAQTQSQLKDTQVQLQAAEIARDENLGRLATIQGGWERLNGYLQEVSSRVTDSCAGFTKIVGEVGGRVVVVSSSAFEASSAHPPYLPSSSPYDFDRRMMPPTAQAGSRRPREDNLDFGAYPPPKRARAEDGEYHHHSTPVYNPSSRFHPSSVAPSSHHNVRRGSVERQPTLVHRSPTHRDSRELNMDRASLPSAPAPHSGKQGRSSSSASDDVDQMLYDTAAAASAPKERSSMEALRGAVDVVERGPERGGTLTHIPTKGKSLHSTSSAAAASAAPTVAQTSSRPHLYPAVNAENQRICRQCGLPGRYKDGKCVEKWGPGPLGPGTVCDRCRKKMKRVERRGTLEAAQAQAAAAAAVPIASSGPTHGMSENDPDYTPSKVAKPHVHVSPTYHEQPRKSSAIRSSLNNNSNHYSSSSAASPSNGRGAKHRFTPPTGLAAPPPSLLPPLRTHSPMDEDDPDGDGEVDAEAEIDELELDGDAEPEADAELDLLEAVDAAEKARVKVE</sequence>
<feature type="compositionally biased region" description="Polar residues" evidence="2">
    <location>
        <begin position="32"/>
        <end position="42"/>
    </location>
</feature>
<accession>A0AAD2K0V0</accession>
<feature type="compositionally biased region" description="Low complexity" evidence="2">
    <location>
        <begin position="702"/>
        <end position="721"/>
    </location>
</feature>
<comment type="caution">
    <text evidence="3">The sequence shown here is derived from an EMBL/GenBank/DDBJ whole genome shotgun (WGS) entry which is preliminary data.</text>
</comment>
<keyword evidence="1" id="KW-0175">Coiled coil</keyword>
<protein>
    <submittedName>
        <fullName evidence="3">Uncharacterized protein</fullName>
    </submittedName>
</protein>
<feature type="compositionally biased region" description="Low complexity" evidence="2">
    <location>
        <begin position="11"/>
        <end position="21"/>
    </location>
</feature>
<evidence type="ECO:0000313" key="3">
    <source>
        <dbReference type="EMBL" id="CAK5271104.1"/>
    </source>
</evidence>
<dbReference type="AlphaFoldDB" id="A0AAD2K0V0"/>
<evidence type="ECO:0000313" key="4">
    <source>
        <dbReference type="Proteomes" id="UP001295794"/>
    </source>
</evidence>